<dbReference type="GO" id="GO:0005096">
    <property type="term" value="F:GTPase activator activity"/>
    <property type="evidence" value="ECO:0007669"/>
    <property type="project" value="UniProtKB-KW"/>
</dbReference>
<dbReference type="FunFam" id="3.30.60.20:FF:000025">
    <property type="entry name" value="Chimaerin"/>
    <property type="match status" value="1"/>
</dbReference>
<dbReference type="SMART" id="SM00252">
    <property type="entry name" value="SH2"/>
    <property type="match status" value="1"/>
</dbReference>
<dbReference type="InterPro" id="IPR008936">
    <property type="entry name" value="Rho_GTPase_activation_prot"/>
</dbReference>
<keyword evidence="4" id="KW-0727">SH2 domain</keyword>
<dbReference type="Pfam" id="PF00130">
    <property type="entry name" value="C1_1"/>
    <property type="match status" value="1"/>
</dbReference>
<feature type="domain" description="SH2" evidence="5">
    <location>
        <begin position="57"/>
        <end position="130"/>
    </location>
</feature>
<sequence length="447" mass="50063">MEANAWKDGVESHAAEPSSPVCPVWKPDLYKLQQEAPKPHAISCQTQGESHAAYGAAFHGAISQAEARRLLQEEGDYLVRISSSRLEPLYTLSLRFNSKLSHYKLFYDESERKHYVGYQRFDSLDDLVAHGLVTLYIELHAGAYITYMCDTVIYEKSPAYLTLNRLKKRAAQLLDGVGDGEEGGPVDYDKPHAFRVHTFKGLNWCEFCGNFLWGFTAQGVKCDDCGLSAHAKCGARVPADCCPRLKQMRGVFGVDLTSLLKVQRRVRPFVVDKCVREVDARGLSTEGIYRVSGFQEEIDSLRVAFNRDGENADVSAAVYENISVIAGALKLYLRLLPIPLITYDAHPSIIKAVQLPNLREQKKSLKEALALLLPAHYNTLKYLIFHLARVVEHQKENKMSSQSLSTVFAPTLMPMPDLTKYGSSLPDLSNEIAALQLLIDHCYEIFS</sequence>
<evidence type="ECO:0000313" key="8">
    <source>
        <dbReference type="EMBL" id="RZF33222.1"/>
    </source>
</evidence>
<dbReference type="InParanoid" id="A0A482WIY8"/>
<dbReference type="PRINTS" id="PR00008">
    <property type="entry name" value="DAGPEDOMAIN"/>
</dbReference>
<reference evidence="8 9" key="1">
    <citation type="journal article" date="2017" name="Gigascience">
        <title>Genome sequence of the small brown planthopper, Laodelphax striatellus.</title>
        <authorList>
            <person name="Zhu J."/>
            <person name="Jiang F."/>
            <person name="Wang X."/>
            <person name="Yang P."/>
            <person name="Bao Y."/>
            <person name="Zhao W."/>
            <person name="Wang W."/>
            <person name="Lu H."/>
            <person name="Wang Q."/>
            <person name="Cui N."/>
            <person name="Li J."/>
            <person name="Chen X."/>
            <person name="Luo L."/>
            <person name="Yu J."/>
            <person name="Kang L."/>
            <person name="Cui F."/>
        </authorList>
    </citation>
    <scope>NUCLEOTIDE SEQUENCE [LARGE SCALE GENOMIC DNA]</scope>
    <source>
        <strain evidence="8">Lst14</strain>
    </source>
</reference>
<dbReference type="AlphaFoldDB" id="A0A482WIY8"/>
<gene>
    <name evidence="8" type="ORF">LSTR_LSTR014027</name>
</gene>
<dbReference type="Gene3D" id="3.30.505.10">
    <property type="entry name" value="SH2 domain"/>
    <property type="match status" value="1"/>
</dbReference>
<dbReference type="InterPro" id="IPR000980">
    <property type="entry name" value="SH2"/>
</dbReference>
<dbReference type="PROSITE" id="PS50238">
    <property type="entry name" value="RHOGAP"/>
    <property type="match status" value="1"/>
</dbReference>
<comment type="caution">
    <text evidence="8">The sequence shown here is derived from an EMBL/GenBank/DDBJ whole genome shotgun (WGS) entry which is preliminary data.</text>
</comment>
<dbReference type="SUPFAM" id="SSF55550">
    <property type="entry name" value="SH2 domain"/>
    <property type="match status" value="1"/>
</dbReference>
<evidence type="ECO:0000256" key="3">
    <source>
        <dbReference type="ARBA" id="ARBA00022833"/>
    </source>
</evidence>
<dbReference type="Gene3D" id="3.30.60.20">
    <property type="match status" value="1"/>
</dbReference>
<dbReference type="InterPro" id="IPR020454">
    <property type="entry name" value="DAG/PE-bd"/>
</dbReference>
<dbReference type="PANTHER" id="PTHR46075">
    <property type="entry name" value="CHIMERIN FAMILY MEMBER"/>
    <property type="match status" value="1"/>
</dbReference>
<dbReference type="InterPro" id="IPR051854">
    <property type="entry name" value="Rho-type_GAP"/>
</dbReference>
<dbReference type="FunCoup" id="A0A482WIY8">
    <property type="interactions" value="164"/>
</dbReference>
<organism evidence="8 9">
    <name type="scientific">Laodelphax striatellus</name>
    <name type="common">Small brown planthopper</name>
    <name type="synonym">Delphax striatella</name>
    <dbReference type="NCBI Taxonomy" id="195883"/>
    <lineage>
        <taxon>Eukaryota</taxon>
        <taxon>Metazoa</taxon>
        <taxon>Ecdysozoa</taxon>
        <taxon>Arthropoda</taxon>
        <taxon>Hexapoda</taxon>
        <taxon>Insecta</taxon>
        <taxon>Pterygota</taxon>
        <taxon>Neoptera</taxon>
        <taxon>Paraneoptera</taxon>
        <taxon>Hemiptera</taxon>
        <taxon>Auchenorrhyncha</taxon>
        <taxon>Fulgoroidea</taxon>
        <taxon>Delphacidae</taxon>
        <taxon>Criomorphinae</taxon>
        <taxon>Laodelphax</taxon>
    </lineage>
</organism>
<dbReference type="GO" id="GO:0007165">
    <property type="term" value="P:signal transduction"/>
    <property type="evidence" value="ECO:0007669"/>
    <property type="project" value="InterPro"/>
</dbReference>
<dbReference type="SUPFAM" id="SSF57889">
    <property type="entry name" value="Cysteine-rich domain"/>
    <property type="match status" value="1"/>
</dbReference>
<evidence type="ECO:0000259" key="6">
    <source>
        <dbReference type="PROSITE" id="PS50081"/>
    </source>
</evidence>
<keyword evidence="2" id="KW-0479">Metal-binding</keyword>
<keyword evidence="3" id="KW-0862">Zinc</keyword>
<evidence type="ECO:0000313" key="9">
    <source>
        <dbReference type="Proteomes" id="UP000291343"/>
    </source>
</evidence>
<dbReference type="SMR" id="A0A482WIY8"/>
<dbReference type="SMART" id="SM00109">
    <property type="entry name" value="C1"/>
    <property type="match status" value="1"/>
</dbReference>
<accession>A0A482WIY8</accession>
<dbReference type="Pfam" id="PF00017">
    <property type="entry name" value="SH2"/>
    <property type="match status" value="1"/>
</dbReference>
<dbReference type="Pfam" id="PF00620">
    <property type="entry name" value="RhoGAP"/>
    <property type="match status" value="1"/>
</dbReference>
<dbReference type="InterPro" id="IPR046349">
    <property type="entry name" value="C1-like_sf"/>
</dbReference>
<dbReference type="InterPro" id="IPR000198">
    <property type="entry name" value="RhoGAP_dom"/>
</dbReference>
<dbReference type="InterPro" id="IPR036860">
    <property type="entry name" value="SH2_dom_sf"/>
</dbReference>
<dbReference type="EMBL" id="QKKF02034557">
    <property type="protein sequence ID" value="RZF33222.1"/>
    <property type="molecule type" value="Genomic_DNA"/>
</dbReference>
<evidence type="ECO:0000259" key="7">
    <source>
        <dbReference type="PROSITE" id="PS50238"/>
    </source>
</evidence>
<dbReference type="CDD" id="cd20806">
    <property type="entry name" value="C1_CHN"/>
    <property type="match status" value="1"/>
</dbReference>
<dbReference type="SUPFAM" id="SSF48350">
    <property type="entry name" value="GTPase activation domain, GAP"/>
    <property type="match status" value="1"/>
</dbReference>
<dbReference type="OrthoDB" id="3196451at2759"/>
<dbReference type="FunFam" id="1.10.555.10:FF:000039">
    <property type="entry name" value="N-chimaerin isoform X5"/>
    <property type="match status" value="1"/>
</dbReference>
<dbReference type="Proteomes" id="UP000291343">
    <property type="component" value="Unassembled WGS sequence"/>
</dbReference>
<evidence type="ECO:0000259" key="5">
    <source>
        <dbReference type="PROSITE" id="PS50001"/>
    </source>
</evidence>
<dbReference type="InterPro" id="IPR002219">
    <property type="entry name" value="PKC_DAG/PE"/>
</dbReference>
<evidence type="ECO:0000256" key="1">
    <source>
        <dbReference type="ARBA" id="ARBA00022468"/>
    </source>
</evidence>
<evidence type="ECO:0000256" key="4">
    <source>
        <dbReference type="PROSITE-ProRule" id="PRU00191"/>
    </source>
</evidence>
<proteinExistence type="predicted"/>
<name>A0A482WIY8_LAOST</name>
<feature type="domain" description="Phorbol-ester/DAG-type" evidence="6">
    <location>
        <begin position="191"/>
        <end position="241"/>
    </location>
</feature>
<dbReference type="PROSITE" id="PS50081">
    <property type="entry name" value="ZF_DAG_PE_2"/>
    <property type="match status" value="1"/>
</dbReference>
<keyword evidence="1" id="KW-0343">GTPase activation</keyword>
<dbReference type="Gene3D" id="1.10.555.10">
    <property type="entry name" value="Rho GTPase activation protein"/>
    <property type="match status" value="1"/>
</dbReference>
<dbReference type="GO" id="GO:0046872">
    <property type="term" value="F:metal ion binding"/>
    <property type="evidence" value="ECO:0007669"/>
    <property type="project" value="UniProtKB-KW"/>
</dbReference>
<dbReference type="SMART" id="SM00324">
    <property type="entry name" value="RhoGAP"/>
    <property type="match status" value="1"/>
</dbReference>
<dbReference type="PANTHER" id="PTHR46075:SF2">
    <property type="entry name" value="RHO GTPASE ACTIVATING PROTEIN AT 5A, ISOFORM A"/>
    <property type="match status" value="1"/>
</dbReference>
<dbReference type="PROSITE" id="PS50001">
    <property type="entry name" value="SH2"/>
    <property type="match status" value="1"/>
</dbReference>
<keyword evidence="9" id="KW-1185">Reference proteome</keyword>
<dbReference type="STRING" id="195883.A0A482WIY8"/>
<feature type="domain" description="Rho-GAP" evidence="7">
    <location>
        <begin position="254"/>
        <end position="446"/>
    </location>
</feature>
<protein>
    <submittedName>
        <fullName evidence="8">Uncharacterized protein</fullName>
    </submittedName>
</protein>
<evidence type="ECO:0000256" key="2">
    <source>
        <dbReference type="ARBA" id="ARBA00022723"/>
    </source>
</evidence>